<dbReference type="EMBL" id="MU006605">
    <property type="protein sequence ID" value="KAF2742713.1"/>
    <property type="molecule type" value="Genomic_DNA"/>
</dbReference>
<dbReference type="InterPro" id="IPR006045">
    <property type="entry name" value="Cupin_1"/>
</dbReference>
<dbReference type="SUPFAM" id="SSF51182">
    <property type="entry name" value="RmlC-like cupins"/>
    <property type="match status" value="1"/>
</dbReference>
<keyword evidence="4" id="KW-0479">Metal-binding</keyword>
<evidence type="ECO:0000256" key="5">
    <source>
        <dbReference type="ARBA" id="ARBA00023211"/>
    </source>
</evidence>
<dbReference type="CDD" id="cd02241">
    <property type="entry name" value="cupin_OxOx"/>
    <property type="match status" value="1"/>
</dbReference>
<evidence type="ECO:0000256" key="2">
    <source>
        <dbReference type="ARBA" id="ARBA00007456"/>
    </source>
</evidence>
<dbReference type="InterPro" id="IPR011051">
    <property type="entry name" value="RmlC_Cupin_sf"/>
</dbReference>
<evidence type="ECO:0000256" key="6">
    <source>
        <dbReference type="SAM" id="SignalP"/>
    </source>
</evidence>
<protein>
    <submittedName>
        <fullName evidence="8">RmlC-like cupin</fullName>
    </submittedName>
</protein>
<sequence>MLRHFFFLLSLLPSCTNSAFIPPNAYKYIKSQTTEPSKTDTITAQLRLAPTNLDRLSLLPKSKDWTFKFDEQDNYTWLPGSVVNANAASFPPLTGVGMTMAMLSLGPCAMLPPHMHPRANNLVVAIAGNTTSWMVNENGAPTVEVQLTPLTMTVFPRGSLHAMQNNGCDNALLVSALDSEDTGTLNFLNGLYNLPPEMVTAGFGNNFDFDVRDIGRKIPKVGSGAVMGSAECAAKCGITID</sequence>
<dbReference type="InterPro" id="IPR001929">
    <property type="entry name" value="Germin"/>
</dbReference>
<name>A0A6A6UYA6_9PLEO</name>
<comment type="similarity">
    <text evidence="2">Belongs to the germin family.</text>
</comment>
<organism evidence="8 9">
    <name type="scientific">Sporormia fimetaria CBS 119925</name>
    <dbReference type="NCBI Taxonomy" id="1340428"/>
    <lineage>
        <taxon>Eukaryota</taxon>
        <taxon>Fungi</taxon>
        <taxon>Dikarya</taxon>
        <taxon>Ascomycota</taxon>
        <taxon>Pezizomycotina</taxon>
        <taxon>Dothideomycetes</taxon>
        <taxon>Pleosporomycetidae</taxon>
        <taxon>Pleosporales</taxon>
        <taxon>Sporormiaceae</taxon>
        <taxon>Sporormia</taxon>
    </lineage>
</organism>
<dbReference type="Gene3D" id="2.60.120.10">
    <property type="entry name" value="Jelly Rolls"/>
    <property type="match status" value="1"/>
</dbReference>
<evidence type="ECO:0000313" key="8">
    <source>
        <dbReference type="EMBL" id="KAF2742713.1"/>
    </source>
</evidence>
<dbReference type="GO" id="GO:0030145">
    <property type="term" value="F:manganese ion binding"/>
    <property type="evidence" value="ECO:0007669"/>
    <property type="project" value="InterPro"/>
</dbReference>
<accession>A0A6A6UYA6</accession>
<gene>
    <name evidence="8" type="ORF">M011DRAFT_481477</name>
</gene>
<evidence type="ECO:0000256" key="1">
    <source>
        <dbReference type="ARBA" id="ARBA00004613"/>
    </source>
</evidence>
<evidence type="ECO:0000256" key="3">
    <source>
        <dbReference type="ARBA" id="ARBA00022525"/>
    </source>
</evidence>
<dbReference type="Pfam" id="PF00190">
    <property type="entry name" value="Cupin_1"/>
    <property type="match status" value="1"/>
</dbReference>
<comment type="subcellular location">
    <subcellularLocation>
        <location evidence="1">Secreted</location>
    </subcellularLocation>
</comment>
<evidence type="ECO:0000259" key="7">
    <source>
        <dbReference type="SMART" id="SM00835"/>
    </source>
</evidence>
<dbReference type="GO" id="GO:0005576">
    <property type="term" value="C:extracellular region"/>
    <property type="evidence" value="ECO:0007669"/>
    <property type="project" value="UniProtKB-SubCell"/>
</dbReference>
<feature type="domain" description="Cupin type-1" evidence="7">
    <location>
        <begin position="67"/>
        <end position="200"/>
    </location>
</feature>
<proteinExistence type="inferred from homology"/>
<dbReference type="Proteomes" id="UP000799440">
    <property type="component" value="Unassembled WGS sequence"/>
</dbReference>
<reference evidence="8" key="1">
    <citation type="journal article" date="2020" name="Stud. Mycol.">
        <title>101 Dothideomycetes genomes: a test case for predicting lifestyles and emergence of pathogens.</title>
        <authorList>
            <person name="Haridas S."/>
            <person name="Albert R."/>
            <person name="Binder M."/>
            <person name="Bloem J."/>
            <person name="Labutti K."/>
            <person name="Salamov A."/>
            <person name="Andreopoulos B."/>
            <person name="Baker S."/>
            <person name="Barry K."/>
            <person name="Bills G."/>
            <person name="Bluhm B."/>
            <person name="Cannon C."/>
            <person name="Castanera R."/>
            <person name="Culley D."/>
            <person name="Daum C."/>
            <person name="Ezra D."/>
            <person name="Gonzalez J."/>
            <person name="Henrissat B."/>
            <person name="Kuo A."/>
            <person name="Liang C."/>
            <person name="Lipzen A."/>
            <person name="Lutzoni F."/>
            <person name="Magnuson J."/>
            <person name="Mondo S."/>
            <person name="Nolan M."/>
            <person name="Ohm R."/>
            <person name="Pangilinan J."/>
            <person name="Park H.-J."/>
            <person name="Ramirez L."/>
            <person name="Alfaro M."/>
            <person name="Sun H."/>
            <person name="Tritt A."/>
            <person name="Yoshinaga Y."/>
            <person name="Zwiers L.-H."/>
            <person name="Turgeon B."/>
            <person name="Goodwin S."/>
            <person name="Spatafora J."/>
            <person name="Crous P."/>
            <person name="Grigoriev I."/>
        </authorList>
    </citation>
    <scope>NUCLEOTIDE SEQUENCE</scope>
    <source>
        <strain evidence="8">CBS 119925</strain>
    </source>
</reference>
<keyword evidence="5" id="KW-0464">Manganese</keyword>
<dbReference type="SMART" id="SM00835">
    <property type="entry name" value="Cupin_1"/>
    <property type="match status" value="1"/>
</dbReference>
<dbReference type="InterPro" id="IPR014710">
    <property type="entry name" value="RmlC-like_jellyroll"/>
</dbReference>
<dbReference type="PANTHER" id="PTHR31238">
    <property type="entry name" value="GERMIN-LIKE PROTEIN SUBFAMILY 3 MEMBER 3"/>
    <property type="match status" value="1"/>
</dbReference>
<evidence type="ECO:0000313" key="9">
    <source>
        <dbReference type="Proteomes" id="UP000799440"/>
    </source>
</evidence>
<feature type="chain" id="PRO_5025400480" evidence="6">
    <location>
        <begin position="19"/>
        <end position="241"/>
    </location>
</feature>
<keyword evidence="3" id="KW-0964">Secreted</keyword>
<keyword evidence="6" id="KW-0732">Signal</keyword>
<dbReference type="OrthoDB" id="1921208at2759"/>
<keyword evidence="9" id="KW-1185">Reference proteome</keyword>
<feature type="signal peptide" evidence="6">
    <location>
        <begin position="1"/>
        <end position="18"/>
    </location>
</feature>
<dbReference type="AlphaFoldDB" id="A0A6A6UYA6"/>
<evidence type="ECO:0000256" key="4">
    <source>
        <dbReference type="ARBA" id="ARBA00022723"/>
    </source>
</evidence>